<reference evidence="1 2" key="1">
    <citation type="submission" date="2024-02" db="EMBL/GenBank/DDBJ databases">
        <title>Deinococcus carri NBRC 110142.</title>
        <authorList>
            <person name="Ichikawa N."/>
            <person name="Katano-Makiyama Y."/>
            <person name="Hidaka K."/>
        </authorList>
    </citation>
    <scope>NUCLEOTIDE SEQUENCE [LARGE SCALE GENOMIC DNA]</scope>
    <source>
        <strain evidence="1 2">NBRC 110142</strain>
    </source>
</reference>
<keyword evidence="2" id="KW-1185">Reference proteome</keyword>
<dbReference type="RefSeq" id="WP_345468216.1">
    <property type="nucleotide sequence ID" value="NZ_BAABRP010000027.1"/>
</dbReference>
<proteinExistence type="predicted"/>
<protein>
    <submittedName>
        <fullName evidence="1">Uncharacterized protein</fullName>
    </submittedName>
</protein>
<evidence type="ECO:0000313" key="2">
    <source>
        <dbReference type="Proteomes" id="UP001401887"/>
    </source>
</evidence>
<gene>
    <name evidence="1" type="ORF">Dcar01_03693</name>
</gene>
<name>A0ABP9WC75_9DEIO</name>
<organism evidence="1 2">
    <name type="scientific">Deinococcus carri</name>
    <dbReference type="NCBI Taxonomy" id="1211323"/>
    <lineage>
        <taxon>Bacteria</taxon>
        <taxon>Thermotogati</taxon>
        <taxon>Deinococcota</taxon>
        <taxon>Deinococci</taxon>
        <taxon>Deinococcales</taxon>
        <taxon>Deinococcaceae</taxon>
        <taxon>Deinococcus</taxon>
    </lineage>
</organism>
<sequence>MTGESQGLAALRREVFASQAITLQTDHYCDVLERILDGKRVKAGEVGTVVVAPVAAARDMQISARRYADSRSSYVTGEVNEHTRVLLALGIPLNTADGSVWARDGMYGYAAYAHQDRGSSSQAIPVSPGVLLEAIRAEAQGRELPTARLARLIAGDTAALEEPITSSGERE</sequence>
<dbReference type="EMBL" id="BAABRP010000027">
    <property type="protein sequence ID" value="GAA5514929.1"/>
    <property type="molecule type" value="Genomic_DNA"/>
</dbReference>
<accession>A0ABP9WC75</accession>
<evidence type="ECO:0000313" key="1">
    <source>
        <dbReference type="EMBL" id="GAA5514929.1"/>
    </source>
</evidence>
<dbReference type="Proteomes" id="UP001401887">
    <property type="component" value="Unassembled WGS sequence"/>
</dbReference>
<comment type="caution">
    <text evidence="1">The sequence shown here is derived from an EMBL/GenBank/DDBJ whole genome shotgun (WGS) entry which is preliminary data.</text>
</comment>